<evidence type="ECO:0000256" key="5">
    <source>
        <dbReference type="ARBA" id="ARBA00022723"/>
    </source>
</evidence>
<feature type="domain" description="Peptidase M48" evidence="13">
    <location>
        <begin position="132"/>
        <end position="336"/>
    </location>
</feature>
<keyword evidence="10 12" id="KW-0472">Membrane</keyword>
<feature type="transmembrane region" description="Helical" evidence="12">
    <location>
        <begin position="378"/>
        <end position="397"/>
    </location>
</feature>
<evidence type="ECO:0000256" key="4">
    <source>
        <dbReference type="ARBA" id="ARBA00022692"/>
    </source>
</evidence>
<feature type="transmembrane region" description="Helical" evidence="12">
    <location>
        <begin position="661"/>
        <end position="684"/>
    </location>
</feature>
<feature type="transmembrane region" description="Helical" evidence="12">
    <location>
        <begin position="92"/>
        <end position="113"/>
    </location>
</feature>
<feature type="transmembrane region" description="Helical" evidence="12">
    <location>
        <begin position="626"/>
        <end position="654"/>
    </location>
</feature>
<evidence type="ECO:0000256" key="11">
    <source>
        <dbReference type="SAM" id="MobiDB-lite"/>
    </source>
</evidence>
<keyword evidence="4 12" id="KW-0812">Transmembrane</keyword>
<dbReference type="GO" id="GO:0006508">
    <property type="term" value="P:proteolysis"/>
    <property type="evidence" value="ECO:0007669"/>
    <property type="project" value="UniProtKB-KW"/>
</dbReference>
<evidence type="ECO:0000256" key="1">
    <source>
        <dbReference type="ARBA" id="ARBA00001947"/>
    </source>
</evidence>
<feature type="transmembrane region" description="Helical" evidence="12">
    <location>
        <begin position="21"/>
        <end position="39"/>
    </location>
</feature>
<keyword evidence="2" id="KW-1003">Cell membrane</keyword>
<dbReference type="HOGENOM" id="CLU_314210_0_0_11"/>
<evidence type="ECO:0000313" key="15">
    <source>
        <dbReference type="Proteomes" id="UP000019225"/>
    </source>
</evidence>
<keyword evidence="9" id="KW-0482">Metalloprotease</keyword>
<gene>
    <name evidence="14" type="ORF">KALB_4053</name>
</gene>
<evidence type="ECO:0000256" key="9">
    <source>
        <dbReference type="ARBA" id="ARBA00023049"/>
    </source>
</evidence>
<dbReference type="Gene3D" id="3.30.2010.10">
    <property type="entry name" value="Metalloproteases ('zincins'), catalytic domain"/>
    <property type="match status" value="1"/>
</dbReference>
<evidence type="ECO:0000256" key="10">
    <source>
        <dbReference type="ARBA" id="ARBA00023136"/>
    </source>
</evidence>
<dbReference type="PATRIC" id="fig|1449976.3.peg.4085"/>
<dbReference type="Pfam" id="PF01435">
    <property type="entry name" value="Peptidase_M48"/>
    <property type="match status" value="1"/>
</dbReference>
<dbReference type="OrthoDB" id="4889053at2"/>
<evidence type="ECO:0000256" key="8">
    <source>
        <dbReference type="ARBA" id="ARBA00022989"/>
    </source>
</evidence>
<feature type="transmembrane region" description="Helical" evidence="12">
    <location>
        <begin position="554"/>
        <end position="572"/>
    </location>
</feature>
<evidence type="ECO:0000313" key="14">
    <source>
        <dbReference type="EMBL" id="AHH97417.1"/>
    </source>
</evidence>
<dbReference type="KEGG" id="kal:KALB_4053"/>
<keyword evidence="3" id="KW-0645">Protease</keyword>
<comment type="cofactor">
    <cofactor evidence="1">
        <name>Zn(2+)</name>
        <dbReference type="ChEBI" id="CHEBI:29105"/>
    </cofactor>
</comment>
<dbReference type="CDD" id="cd07329">
    <property type="entry name" value="M56_like"/>
    <property type="match status" value="1"/>
</dbReference>
<feature type="transmembrane region" description="Helical" evidence="12">
    <location>
        <begin position="418"/>
        <end position="440"/>
    </location>
</feature>
<organism evidence="14 15">
    <name type="scientific">Kutzneria albida DSM 43870</name>
    <dbReference type="NCBI Taxonomy" id="1449976"/>
    <lineage>
        <taxon>Bacteria</taxon>
        <taxon>Bacillati</taxon>
        <taxon>Actinomycetota</taxon>
        <taxon>Actinomycetes</taxon>
        <taxon>Pseudonocardiales</taxon>
        <taxon>Pseudonocardiaceae</taxon>
        <taxon>Kutzneria</taxon>
    </lineage>
</organism>
<feature type="transmembrane region" description="Helical" evidence="12">
    <location>
        <begin position="446"/>
        <end position="468"/>
    </location>
</feature>
<name>W5W8Y8_9PSEU</name>
<reference evidence="14 15" key="1">
    <citation type="journal article" date="2014" name="BMC Genomics">
        <title>Complete genome sequence of producer of the glycopeptide antibiotic Aculeximycin Kutzneria albida DSM 43870T, a representative of minor genus of Pseudonocardiaceae.</title>
        <authorList>
            <person name="Rebets Y."/>
            <person name="Tokovenko B."/>
            <person name="Lushchyk I."/>
            <person name="Ruckert C."/>
            <person name="Zaburannyi N."/>
            <person name="Bechthold A."/>
            <person name="Kalinowski J."/>
            <person name="Luzhetskyy A."/>
        </authorList>
    </citation>
    <scope>NUCLEOTIDE SEQUENCE [LARGE SCALE GENOMIC DNA]</scope>
    <source>
        <strain evidence="14">DSM 43870</strain>
    </source>
</reference>
<feature type="transmembrane region" description="Helical" evidence="12">
    <location>
        <begin position="480"/>
        <end position="498"/>
    </location>
</feature>
<keyword evidence="7" id="KW-0862">Zinc</keyword>
<keyword evidence="15" id="KW-1185">Reference proteome</keyword>
<keyword evidence="8 12" id="KW-1133">Transmembrane helix</keyword>
<keyword evidence="5" id="KW-0479">Metal-binding</keyword>
<dbReference type="GO" id="GO:0046872">
    <property type="term" value="F:metal ion binding"/>
    <property type="evidence" value="ECO:0007669"/>
    <property type="project" value="UniProtKB-KW"/>
</dbReference>
<evidence type="ECO:0000256" key="12">
    <source>
        <dbReference type="SAM" id="Phobius"/>
    </source>
</evidence>
<keyword evidence="6" id="KW-0378">Hydrolase</keyword>
<dbReference type="InterPro" id="IPR050083">
    <property type="entry name" value="HtpX_protease"/>
</dbReference>
<evidence type="ECO:0000259" key="13">
    <source>
        <dbReference type="Pfam" id="PF01435"/>
    </source>
</evidence>
<dbReference type="Proteomes" id="UP000019225">
    <property type="component" value="Chromosome"/>
</dbReference>
<feature type="transmembrane region" description="Helical" evidence="12">
    <location>
        <begin position="253"/>
        <end position="271"/>
    </location>
</feature>
<feature type="transmembrane region" description="Helical" evidence="12">
    <location>
        <begin position="592"/>
        <end position="614"/>
    </location>
</feature>
<feature type="transmembrane region" description="Helical" evidence="12">
    <location>
        <begin position="211"/>
        <end position="233"/>
    </location>
</feature>
<dbReference type="RefSeq" id="WP_025357501.1">
    <property type="nucleotide sequence ID" value="NZ_CP007155.1"/>
</dbReference>
<dbReference type="PANTHER" id="PTHR43221:SF2">
    <property type="entry name" value="PROTEASE HTPX HOMOLOG"/>
    <property type="match status" value="1"/>
</dbReference>
<feature type="transmembrane region" description="Helical" evidence="12">
    <location>
        <begin position="339"/>
        <end position="358"/>
    </location>
</feature>
<evidence type="ECO:0000256" key="2">
    <source>
        <dbReference type="ARBA" id="ARBA00022475"/>
    </source>
</evidence>
<evidence type="ECO:0000256" key="3">
    <source>
        <dbReference type="ARBA" id="ARBA00022670"/>
    </source>
</evidence>
<dbReference type="eggNOG" id="COG0501">
    <property type="taxonomic scope" value="Bacteria"/>
</dbReference>
<protein>
    <recommendedName>
        <fullName evidence="13">Peptidase M48 domain-containing protein</fullName>
    </recommendedName>
</protein>
<evidence type="ECO:0000256" key="7">
    <source>
        <dbReference type="ARBA" id="ARBA00022833"/>
    </source>
</evidence>
<feature type="compositionally biased region" description="Low complexity" evidence="11">
    <location>
        <begin position="787"/>
        <end position="810"/>
    </location>
</feature>
<dbReference type="AlphaFoldDB" id="W5W8Y8"/>
<sequence length="943" mass="100543">MTPEPAQPRFDERVVGAGTTVRFVLLVALMLATAASMTLDLVNGLTNSSVRGCFLAAGVDFDSGSDSSLFRTNPYPDAVQACVDRIAPPPPWWVLAAWLLLLLVATCVLFAALPAWRARRGRVVPLAAVDHEDKIRAELADLVRRAELSRAPRVVVDPAAASTGAVVFGRNRRPTVCLHGGLLARRHTDPEGFQAVLLHELAHIRNGDVTITYVTVAAWRVFLALVLLPYLAWYLVRFANGILWPLWSSNAPAVIRNLMLMVVLVGLVYLARSDVLRSREVYADLAAARWGAAPHGWAVTTAPPPARGALRRALDSFVELWRTHPRWDLRRAALTDPEALFTVSALPMFLAGAAATLISSQVSEVLATYKLFDQWLRLSLAVAAAGLVTGVVGIALWRAVTHAVLSSRRVPSGVRTGLWLGAGMAAGELVTNRVVLLQWLPSVPGLLVLEVLVGAAFAWWVTQCAHLWLGSWRGRTIRPVLLAGLLAACLGLSAWFSWWGDIGVFLSLGVPFDGVAREMLEQSYGHGALAQQPELLTTLTVAWSGMSSVVVEPLTLPAVAVLWVVPLLAWMIRPATGELAPRGAALPPLRRVLLAAVFGGIGCWLAVAGVMAALHTRQPPPSQRVGFYVLTYQSAVCTALVVVAAVTAFVLSALAGRLRLIMALIAAQATVLVGFAGLFVLASTDGCVEPLNTVQSTCQWMPAVIIWTAFQFVLGETVVFTAIAAVVAAAAGAALRRMWRPGAGRPTPVRTAGTGRGALVARRLGAGVLCVAAVGITVVVEIHSLGTRPQARQPTSTQPAAPTTPSPVSREAMAKQVDAWRSNGGLALMNRFNADILRLGAALREAGKAGGRQIDENLIQPPCADIDQLTRDANRYLPVPEPQAQSLWQTFVAQASKASQDCQHSIEQRNGDAVLTAIGGIAQAGQMLTTAAHRIDTVVRGGG</sequence>
<feature type="transmembrane region" description="Helical" evidence="12">
    <location>
        <begin position="704"/>
        <end position="735"/>
    </location>
</feature>
<dbReference type="InterPro" id="IPR001915">
    <property type="entry name" value="Peptidase_M48"/>
</dbReference>
<dbReference type="GO" id="GO:0004222">
    <property type="term" value="F:metalloendopeptidase activity"/>
    <property type="evidence" value="ECO:0007669"/>
    <property type="project" value="InterPro"/>
</dbReference>
<dbReference type="EMBL" id="CP007155">
    <property type="protein sequence ID" value="AHH97417.1"/>
    <property type="molecule type" value="Genomic_DNA"/>
</dbReference>
<feature type="transmembrane region" description="Helical" evidence="12">
    <location>
        <begin position="764"/>
        <end position="786"/>
    </location>
</feature>
<dbReference type="STRING" id="1449976.KALB_4053"/>
<evidence type="ECO:0000256" key="6">
    <source>
        <dbReference type="ARBA" id="ARBA00022801"/>
    </source>
</evidence>
<dbReference type="PANTHER" id="PTHR43221">
    <property type="entry name" value="PROTEASE HTPX"/>
    <property type="match status" value="1"/>
</dbReference>
<proteinExistence type="predicted"/>
<feature type="region of interest" description="Disordered" evidence="11">
    <location>
        <begin position="787"/>
        <end position="812"/>
    </location>
</feature>
<accession>W5W8Y8</accession>